<keyword evidence="5" id="KW-0119">Carbohydrate metabolism</keyword>
<evidence type="ECO:0000313" key="5">
    <source>
        <dbReference type="EMBL" id="SNV16559.1"/>
    </source>
</evidence>
<dbReference type="InterPro" id="IPR011330">
    <property type="entry name" value="Glyco_hydro/deAcase_b/a-brl"/>
</dbReference>
<keyword evidence="2 5" id="KW-0378">Hydrolase</keyword>
<dbReference type="InterPro" id="IPR002509">
    <property type="entry name" value="NODB_dom"/>
</dbReference>
<dbReference type="KEGG" id="dco:SAMEA4475696_0033"/>
<keyword evidence="6" id="KW-1185">Reference proteome</keyword>
<feature type="compositionally biased region" description="Low complexity" evidence="3">
    <location>
        <begin position="326"/>
        <end position="339"/>
    </location>
</feature>
<keyword evidence="5" id="KW-0326">Glycosidase</keyword>
<dbReference type="PANTHER" id="PTHR10587:SF133">
    <property type="entry name" value="CHITIN DEACETYLASE 1-RELATED"/>
    <property type="match status" value="1"/>
</dbReference>
<evidence type="ECO:0000256" key="1">
    <source>
        <dbReference type="ARBA" id="ARBA00022723"/>
    </source>
</evidence>
<dbReference type="PANTHER" id="PTHR10587">
    <property type="entry name" value="GLYCOSYL TRANSFERASE-RELATED"/>
    <property type="match status" value="1"/>
</dbReference>
<feature type="domain" description="NodB homology" evidence="4">
    <location>
        <begin position="346"/>
        <end position="518"/>
    </location>
</feature>
<dbReference type="GO" id="GO:0046872">
    <property type="term" value="F:metal ion binding"/>
    <property type="evidence" value="ECO:0007669"/>
    <property type="project" value="UniProtKB-KW"/>
</dbReference>
<feature type="region of interest" description="Disordered" evidence="3">
    <location>
        <begin position="105"/>
        <end position="136"/>
    </location>
</feature>
<evidence type="ECO:0000256" key="2">
    <source>
        <dbReference type="ARBA" id="ARBA00022801"/>
    </source>
</evidence>
<evidence type="ECO:0000313" key="6">
    <source>
        <dbReference type="Proteomes" id="UP000242637"/>
    </source>
</evidence>
<sequence length="537" mass="57539">MVRLLLPQSKGSFFLGLKNSTHTNHIARHAGLALPPLPWTTTQAARGIIAFVTRAKRIRAKHLSVLLAATLTLTLAACGSEPAEESAQPQAGVTADIAKRIDEEKAHKEQTEKTIPGLSAAQVADDDPNRPISVKYPQLNTYKPFNDWISKQAEQTAETFRSDNPAKGGVAAPELTQNWRLLAASGTTVGIQLETYTFSGASGSTESRTVWVDSANNQPQQGPALLTPEGQTEVRKRIIEAIKKTGAAANGPDPQHTEAVIAGTSFTPAGDLHIIVSQGMVTSYSEGRFEVTLQGDPTSKLTPLGQAARKASLQGAPGFTEPAGSKPAAPATTAAPAPKTDCNVEKCVALTFDDGPGPGTHKVLDALDAHQAKGTFFILGEHAPLHPDALKRMAAEGHELGNHTLDHKLLTKLTPEEQRREIETTTETIKRITGQAPKTFRPPYGAYNKDTRAVKIPIILWNVDTQDWKTRSTAKTVESAVNSARPGAVILMHDIHDSTVQAVPEIVQKLTEKGFKLVTVSELGGEKVRPGETFSGR</sequence>
<keyword evidence="5" id="KW-0624">Polysaccharide degradation</keyword>
<evidence type="ECO:0000256" key="3">
    <source>
        <dbReference type="SAM" id="MobiDB-lite"/>
    </source>
</evidence>
<feature type="region of interest" description="Disordered" evidence="3">
    <location>
        <begin position="296"/>
        <end position="339"/>
    </location>
</feature>
<dbReference type="GO" id="GO:0016798">
    <property type="term" value="F:hydrolase activity, acting on glycosyl bonds"/>
    <property type="evidence" value="ECO:0007669"/>
    <property type="project" value="UniProtKB-KW"/>
</dbReference>
<name>A0A239V3T4_9MICO</name>
<dbReference type="GO" id="GO:0016020">
    <property type="term" value="C:membrane"/>
    <property type="evidence" value="ECO:0007669"/>
    <property type="project" value="TreeGrafter"/>
</dbReference>
<protein>
    <submittedName>
        <fullName evidence="5">Bifunctional xylanase/deacetylase</fullName>
    </submittedName>
</protein>
<keyword evidence="5" id="KW-0858">Xylan degradation</keyword>
<dbReference type="InterPro" id="IPR050248">
    <property type="entry name" value="Polysacc_deacetylase_ArnD"/>
</dbReference>
<dbReference type="AlphaFoldDB" id="A0A239V3T4"/>
<dbReference type="GO" id="GO:0045493">
    <property type="term" value="P:xylan catabolic process"/>
    <property type="evidence" value="ECO:0007669"/>
    <property type="project" value="UniProtKB-KW"/>
</dbReference>
<dbReference type="EMBL" id="LT906453">
    <property type="protein sequence ID" value="SNV16559.1"/>
    <property type="molecule type" value="Genomic_DNA"/>
</dbReference>
<dbReference type="Gene3D" id="3.20.20.370">
    <property type="entry name" value="Glycoside hydrolase/deacetylase"/>
    <property type="match status" value="1"/>
</dbReference>
<dbReference type="CDD" id="cd10954">
    <property type="entry name" value="CE4_CtAXE_like"/>
    <property type="match status" value="1"/>
</dbReference>
<evidence type="ECO:0000259" key="4">
    <source>
        <dbReference type="PROSITE" id="PS51677"/>
    </source>
</evidence>
<dbReference type="PROSITE" id="PS51677">
    <property type="entry name" value="NODB"/>
    <property type="match status" value="1"/>
</dbReference>
<proteinExistence type="predicted"/>
<dbReference type="GO" id="GO:0016810">
    <property type="term" value="F:hydrolase activity, acting on carbon-nitrogen (but not peptide) bonds"/>
    <property type="evidence" value="ECO:0007669"/>
    <property type="project" value="InterPro"/>
</dbReference>
<keyword evidence="1" id="KW-0479">Metal-binding</keyword>
<dbReference type="Pfam" id="PF01522">
    <property type="entry name" value="Polysacc_deac_1"/>
    <property type="match status" value="1"/>
</dbReference>
<organism evidence="5 6">
    <name type="scientific">Dermatophilus congolensis</name>
    <dbReference type="NCBI Taxonomy" id="1863"/>
    <lineage>
        <taxon>Bacteria</taxon>
        <taxon>Bacillati</taxon>
        <taxon>Actinomycetota</taxon>
        <taxon>Actinomycetes</taxon>
        <taxon>Micrococcales</taxon>
        <taxon>Dermatophilaceae</taxon>
        <taxon>Dermatophilus</taxon>
    </lineage>
</organism>
<reference evidence="5 6" key="1">
    <citation type="submission" date="2017-06" db="EMBL/GenBank/DDBJ databases">
        <authorList>
            <consortium name="Pathogen Informatics"/>
        </authorList>
    </citation>
    <scope>NUCLEOTIDE SEQUENCE [LARGE SCALE GENOMIC DNA]</scope>
    <source>
        <strain evidence="5 6">NCTC13039</strain>
    </source>
</reference>
<dbReference type="SUPFAM" id="SSF88713">
    <property type="entry name" value="Glycoside hydrolase/deacetylase"/>
    <property type="match status" value="1"/>
</dbReference>
<dbReference type="Proteomes" id="UP000242637">
    <property type="component" value="Chromosome 1"/>
</dbReference>
<accession>A0A239V3T4</accession>
<gene>
    <name evidence="5" type="ORF">SAMEA4475696_00033</name>
</gene>